<dbReference type="Proteomes" id="UP001348817">
    <property type="component" value="Chromosome"/>
</dbReference>
<evidence type="ECO:0000313" key="2">
    <source>
        <dbReference type="Proteomes" id="UP001348817"/>
    </source>
</evidence>
<organism evidence="1 2">
    <name type="scientific">Fulvitalea axinellae</name>
    <dbReference type="NCBI Taxonomy" id="1182444"/>
    <lineage>
        <taxon>Bacteria</taxon>
        <taxon>Pseudomonadati</taxon>
        <taxon>Bacteroidota</taxon>
        <taxon>Cytophagia</taxon>
        <taxon>Cytophagales</taxon>
        <taxon>Persicobacteraceae</taxon>
        <taxon>Fulvitalea</taxon>
    </lineage>
</organism>
<accession>A0AAU9CH44</accession>
<keyword evidence="2" id="KW-1185">Reference proteome</keyword>
<dbReference type="KEGG" id="fax:FUAX_05180"/>
<dbReference type="RefSeq" id="WP_338393365.1">
    <property type="nucleotide sequence ID" value="NZ_AP025314.1"/>
</dbReference>
<dbReference type="EMBL" id="AP025314">
    <property type="protein sequence ID" value="BDD08086.1"/>
    <property type="molecule type" value="Genomic_DNA"/>
</dbReference>
<sequence>MEKERKRLFLLEREISPYTGEDLFLGIFDNHKLAEDKKANLINKYRLKDEWKEQAYKDVDLVNDLKIIDVCDKIDEGSSFEESESVFLVCRLVEMFGQIMKELVLLSSDKSKMEKAVNERNNNIGEDECAYYKLEEVKLNN</sequence>
<dbReference type="AlphaFoldDB" id="A0AAU9CH44"/>
<gene>
    <name evidence="1" type="ORF">FUAX_05180</name>
</gene>
<name>A0AAU9CH44_9BACT</name>
<proteinExistence type="predicted"/>
<reference evidence="1 2" key="1">
    <citation type="submission" date="2021-12" db="EMBL/GenBank/DDBJ databases">
        <title>Genome sequencing of bacteria with rrn-lacking chromosome and rrn-plasmid.</title>
        <authorList>
            <person name="Anda M."/>
            <person name="Iwasaki W."/>
        </authorList>
    </citation>
    <scope>NUCLEOTIDE SEQUENCE [LARGE SCALE GENOMIC DNA]</scope>
    <source>
        <strain evidence="1 2">DSM 100852</strain>
    </source>
</reference>
<evidence type="ECO:0000313" key="1">
    <source>
        <dbReference type="EMBL" id="BDD08086.1"/>
    </source>
</evidence>
<protein>
    <submittedName>
        <fullName evidence="1">Uncharacterized protein</fullName>
    </submittedName>
</protein>